<dbReference type="EMBL" id="FNEN01000020">
    <property type="protein sequence ID" value="SDJ19836.1"/>
    <property type="molecule type" value="Genomic_DNA"/>
</dbReference>
<dbReference type="AlphaFoldDB" id="A0A1G8RSA4"/>
<accession>A0A1G8RSA4</accession>
<protein>
    <submittedName>
        <fullName evidence="1">Phage major tail protein, TP901-1 family</fullName>
    </submittedName>
</protein>
<dbReference type="NCBIfam" id="TIGR02126">
    <property type="entry name" value="phgtail_TP901_1"/>
    <property type="match status" value="1"/>
</dbReference>
<organism evidence="1 2">
    <name type="scientific">Natribacillus halophilus</name>
    <dbReference type="NCBI Taxonomy" id="549003"/>
    <lineage>
        <taxon>Bacteria</taxon>
        <taxon>Bacillati</taxon>
        <taxon>Bacillota</taxon>
        <taxon>Bacilli</taxon>
        <taxon>Bacillales</taxon>
        <taxon>Bacillaceae</taxon>
        <taxon>Natribacillus</taxon>
    </lineage>
</organism>
<dbReference type="InterPro" id="IPR022345">
    <property type="entry name" value="Phage_69_Orf23_MTP"/>
</dbReference>
<gene>
    <name evidence="1" type="ORF">SAMN04488123_12019</name>
</gene>
<name>A0A1G8RSA4_9BACI</name>
<dbReference type="PRINTS" id="PR01997">
    <property type="entry name" value="MTP2FAMILY"/>
</dbReference>
<evidence type="ECO:0000313" key="2">
    <source>
        <dbReference type="Proteomes" id="UP000198853"/>
    </source>
</evidence>
<sequence length="200" mass="22201">MYNLTPVGGSFVGTIENNHAITGGSKMPETLEMVNGRDKILLFRLQENQDEEAAKLVFQTEHTFSYERDIERIITKDGTIISVGELESNVEITAIQAKDDPVAEMLRDSVIGGKRLEVWELTVDEDAQDDDGKYPAIYAQGYLESWEDVAGAEDEPEVTGTLNIELEPQFDYADLTEDQEQAVQYAFRNTTPNGGDGGES</sequence>
<dbReference type="InterPro" id="IPR011855">
    <property type="entry name" value="Phgtail_TP901_1"/>
</dbReference>
<dbReference type="Pfam" id="PF06199">
    <property type="entry name" value="Phage_tail_2"/>
    <property type="match status" value="1"/>
</dbReference>
<evidence type="ECO:0000313" key="1">
    <source>
        <dbReference type="EMBL" id="SDJ19836.1"/>
    </source>
</evidence>
<dbReference type="Proteomes" id="UP000198853">
    <property type="component" value="Unassembled WGS sequence"/>
</dbReference>
<proteinExistence type="predicted"/>
<keyword evidence="2" id="KW-1185">Reference proteome</keyword>
<reference evidence="1 2" key="1">
    <citation type="submission" date="2016-10" db="EMBL/GenBank/DDBJ databases">
        <authorList>
            <person name="de Groot N.N."/>
        </authorList>
    </citation>
    <scope>NUCLEOTIDE SEQUENCE [LARGE SCALE GENOMIC DNA]</scope>
    <source>
        <strain evidence="1 2">DSM 21771</strain>
    </source>
</reference>